<dbReference type="SUPFAM" id="SSF48403">
    <property type="entry name" value="Ankyrin repeat"/>
    <property type="match status" value="1"/>
</dbReference>
<proteinExistence type="predicted"/>
<dbReference type="InterPro" id="IPR036770">
    <property type="entry name" value="Ankyrin_rpt-contain_sf"/>
</dbReference>
<reference evidence="2 3" key="1">
    <citation type="submission" date="2020-02" db="EMBL/GenBank/DDBJ databases">
        <title>Draft genome sequence of Haematococcus lacustris strain NIES-144.</title>
        <authorList>
            <person name="Morimoto D."/>
            <person name="Nakagawa S."/>
            <person name="Yoshida T."/>
            <person name="Sawayama S."/>
        </authorList>
    </citation>
    <scope>NUCLEOTIDE SEQUENCE [LARGE SCALE GENOMIC DNA]</scope>
    <source>
        <strain evidence="2 3">NIES-144</strain>
    </source>
</reference>
<dbReference type="SMART" id="SM00248">
    <property type="entry name" value="ANK"/>
    <property type="match status" value="1"/>
</dbReference>
<dbReference type="AlphaFoldDB" id="A0A699YIR2"/>
<keyword evidence="3" id="KW-1185">Reference proteome</keyword>
<name>A0A699YIR2_HAELA</name>
<dbReference type="PROSITE" id="PS50088">
    <property type="entry name" value="ANK_REPEAT"/>
    <property type="match status" value="1"/>
</dbReference>
<sequence>MQTIKPAEQHVCAATDQPTYCLGHVTLPCTSPYHRLFASNADGSQPPLSGPSATSATYTDCGNQRFPVFQLSSAEDSQPPKTIFEAAERGNAAYITHMMERTIEFDINQQDSFQRTALHWAAEMGHVNVASVLKDYGINVGATECNGSWGGTGSGPAGGGGAGGI</sequence>
<comment type="caution">
    <text evidence="2">The sequence shown here is derived from an EMBL/GenBank/DDBJ whole genome shotgun (WGS) entry which is preliminary data.</text>
</comment>
<organism evidence="2 3">
    <name type="scientific">Haematococcus lacustris</name>
    <name type="common">Green alga</name>
    <name type="synonym">Haematococcus pluvialis</name>
    <dbReference type="NCBI Taxonomy" id="44745"/>
    <lineage>
        <taxon>Eukaryota</taxon>
        <taxon>Viridiplantae</taxon>
        <taxon>Chlorophyta</taxon>
        <taxon>core chlorophytes</taxon>
        <taxon>Chlorophyceae</taxon>
        <taxon>CS clade</taxon>
        <taxon>Chlamydomonadales</taxon>
        <taxon>Haematococcaceae</taxon>
        <taxon>Haematococcus</taxon>
    </lineage>
</organism>
<gene>
    <name evidence="2" type="ORF">HaLaN_00322</name>
</gene>
<dbReference type="Gene3D" id="1.25.40.20">
    <property type="entry name" value="Ankyrin repeat-containing domain"/>
    <property type="match status" value="1"/>
</dbReference>
<dbReference type="EMBL" id="BLLF01000009">
    <property type="protein sequence ID" value="GFH05799.1"/>
    <property type="molecule type" value="Genomic_DNA"/>
</dbReference>
<evidence type="ECO:0000313" key="2">
    <source>
        <dbReference type="EMBL" id="GFH05799.1"/>
    </source>
</evidence>
<evidence type="ECO:0000256" key="1">
    <source>
        <dbReference type="PROSITE-ProRule" id="PRU00023"/>
    </source>
</evidence>
<keyword evidence="1" id="KW-0040">ANK repeat</keyword>
<evidence type="ECO:0000313" key="3">
    <source>
        <dbReference type="Proteomes" id="UP000485058"/>
    </source>
</evidence>
<feature type="repeat" description="ANK" evidence="1">
    <location>
        <begin position="113"/>
        <end position="145"/>
    </location>
</feature>
<dbReference type="InterPro" id="IPR002110">
    <property type="entry name" value="Ankyrin_rpt"/>
</dbReference>
<protein>
    <submittedName>
        <fullName evidence="2">ANK_REP_REGION domain-containing protein</fullName>
    </submittedName>
</protein>
<feature type="non-terminal residue" evidence="2">
    <location>
        <position position="1"/>
    </location>
</feature>
<dbReference type="Pfam" id="PF12796">
    <property type="entry name" value="Ank_2"/>
    <property type="match status" value="1"/>
</dbReference>
<dbReference type="Proteomes" id="UP000485058">
    <property type="component" value="Unassembled WGS sequence"/>
</dbReference>
<accession>A0A699YIR2</accession>